<dbReference type="AlphaFoldDB" id="A0A443L9Q0"/>
<sequence>MGCDRAAARAGGHRMRIIEPIAITDAMLLASNVPETDAPAWDAGASYAVNDQVIRTHAIYKAVAASTGQDPLADTTSTFWVRLGATNRWRAFDRLISDPVTQEGDITYSLRPDMLSDAIAFFGLNAASIRVVVTDPVDGVIYDQTRILIDGSAVFDWWSYFFEPITYADQEIVTGVPIYTGVQVDITLASGGTTKVGQIVLGRAQVIGETLVDTEIGIDDFSVKERDAFGNFSIVERAYSDTTRFRFSFPTGDARRIRKILARVRAIPAVYYAGDETGHLGTTVYGFFQDFSIPLTTNVSFGSLEVEGLT</sequence>
<evidence type="ECO:0000313" key="2">
    <source>
        <dbReference type="EMBL" id="RWR45872.1"/>
    </source>
</evidence>
<dbReference type="GO" id="GO:0005975">
    <property type="term" value="P:carbohydrate metabolic process"/>
    <property type="evidence" value="ECO:0007669"/>
    <property type="project" value="InterPro"/>
</dbReference>
<dbReference type="EMBL" id="SAVB01000022">
    <property type="protein sequence ID" value="RWR45872.1"/>
    <property type="molecule type" value="Genomic_DNA"/>
</dbReference>
<dbReference type="GO" id="GO:0004553">
    <property type="term" value="F:hydrolase activity, hydrolyzing O-glycosyl compounds"/>
    <property type="evidence" value="ECO:0007669"/>
    <property type="project" value="InterPro"/>
</dbReference>
<feature type="domain" description="Chitin-binding type-3" evidence="1">
    <location>
        <begin position="38"/>
        <end position="83"/>
    </location>
</feature>
<comment type="caution">
    <text evidence="2">The sequence shown here is derived from an EMBL/GenBank/DDBJ whole genome shotgun (WGS) entry which is preliminary data.</text>
</comment>
<accession>A0A443L9Q0</accession>
<organism evidence="2 3">
    <name type="scientific">Paenirhodobacter ferrireducens</name>
    <dbReference type="NCBI Taxonomy" id="1215032"/>
    <lineage>
        <taxon>Bacteria</taxon>
        <taxon>Pseudomonadati</taxon>
        <taxon>Pseudomonadota</taxon>
        <taxon>Alphaproteobacteria</taxon>
        <taxon>Rhodobacterales</taxon>
        <taxon>Rhodobacter group</taxon>
        <taxon>Paenirhodobacter</taxon>
    </lineage>
</organism>
<dbReference type="InterPro" id="IPR003610">
    <property type="entry name" value="CBM5/12"/>
</dbReference>
<protein>
    <recommendedName>
        <fullName evidence="1">Chitin-binding type-3 domain-containing protein</fullName>
    </recommendedName>
</protein>
<dbReference type="Proteomes" id="UP000286594">
    <property type="component" value="Unassembled WGS sequence"/>
</dbReference>
<gene>
    <name evidence="2" type="ORF">EOW65_15115</name>
</gene>
<dbReference type="GO" id="GO:0005576">
    <property type="term" value="C:extracellular region"/>
    <property type="evidence" value="ECO:0007669"/>
    <property type="project" value="InterPro"/>
</dbReference>
<reference evidence="2 3" key="1">
    <citation type="submission" date="2019-01" db="EMBL/GenBank/DDBJ databases">
        <title>Sinorhodobacter populi sp. nov. isolated from the symptomatic bark tissue of Populus euramericana canker.</title>
        <authorList>
            <person name="Xu G."/>
        </authorList>
    </citation>
    <scope>NUCLEOTIDE SEQUENCE [LARGE SCALE GENOMIC DNA]</scope>
    <source>
        <strain evidence="2 3">CCTCC AB2012026</strain>
    </source>
</reference>
<evidence type="ECO:0000313" key="3">
    <source>
        <dbReference type="Proteomes" id="UP000286594"/>
    </source>
</evidence>
<dbReference type="Gene3D" id="2.10.10.90">
    <property type="match status" value="1"/>
</dbReference>
<dbReference type="GO" id="GO:0030246">
    <property type="term" value="F:carbohydrate binding"/>
    <property type="evidence" value="ECO:0007669"/>
    <property type="project" value="InterPro"/>
</dbReference>
<name>A0A443L9Q0_9RHOB</name>
<keyword evidence="3" id="KW-1185">Reference proteome</keyword>
<dbReference type="OrthoDB" id="7456251at2"/>
<proteinExistence type="predicted"/>
<dbReference type="SMART" id="SM00495">
    <property type="entry name" value="ChtBD3"/>
    <property type="match status" value="1"/>
</dbReference>
<evidence type="ECO:0000259" key="1">
    <source>
        <dbReference type="SMART" id="SM00495"/>
    </source>
</evidence>